<feature type="compositionally biased region" description="Basic residues" evidence="1">
    <location>
        <begin position="7"/>
        <end position="26"/>
    </location>
</feature>
<evidence type="ECO:0000313" key="3">
    <source>
        <dbReference type="Proteomes" id="UP000030645"/>
    </source>
</evidence>
<sequence>MKENLKHKQTKKSRKRESQKKKRKKSQSVLGLAGDYVVAEGLELRDGGVASGVGDDTAFGILARGLPLRTTPYLHGVVDLR</sequence>
<evidence type="ECO:0000313" key="2">
    <source>
        <dbReference type="EMBL" id="EXB56013.1"/>
    </source>
</evidence>
<dbReference type="AlphaFoldDB" id="W9R6S5"/>
<dbReference type="Proteomes" id="UP000030645">
    <property type="component" value="Unassembled WGS sequence"/>
</dbReference>
<gene>
    <name evidence="2" type="ORF">L484_018802</name>
</gene>
<evidence type="ECO:0000256" key="1">
    <source>
        <dbReference type="SAM" id="MobiDB-lite"/>
    </source>
</evidence>
<protein>
    <submittedName>
        <fullName evidence="2">Uncharacterized protein</fullName>
    </submittedName>
</protein>
<proteinExistence type="predicted"/>
<dbReference type="EMBL" id="KE344275">
    <property type="protein sequence ID" value="EXB56013.1"/>
    <property type="molecule type" value="Genomic_DNA"/>
</dbReference>
<organism evidence="2 3">
    <name type="scientific">Morus notabilis</name>
    <dbReference type="NCBI Taxonomy" id="981085"/>
    <lineage>
        <taxon>Eukaryota</taxon>
        <taxon>Viridiplantae</taxon>
        <taxon>Streptophyta</taxon>
        <taxon>Embryophyta</taxon>
        <taxon>Tracheophyta</taxon>
        <taxon>Spermatophyta</taxon>
        <taxon>Magnoliopsida</taxon>
        <taxon>eudicotyledons</taxon>
        <taxon>Gunneridae</taxon>
        <taxon>Pentapetalae</taxon>
        <taxon>rosids</taxon>
        <taxon>fabids</taxon>
        <taxon>Rosales</taxon>
        <taxon>Moraceae</taxon>
        <taxon>Moreae</taxon>
        <taxon>Morus</taxon>
    </lineage>
</organism>
<accession>W9R6S5</accession>
<keyword evidence="3" id="KW-1185">Reference proteome</keyword>
<name>W9R6S5_9ROSA</name>
<reference evidence="3" key="1">
    <citation type="submission" date="2013-01" db="EMBL/GenBank/DDBJ databases">
        <title>Draft Genome Sequence of a Mulberry Tree, Morus notabilis C.K. Schneid.</title>
        <authorList>
            <person name="He N."/>
            <person name="Zhao S."/>
        </authorList>
    </citation>
    <scope>NUCLEOTIDE SEQUENCE</scope>
</reference>
<feature type="region of interest" description="Disordered" evidence="1">
    <location>
        <begin position="1"/>
        <end position="29"/>
    </location>
</feature>